<feature type="transmembrane region" description="Helical" evidence="1">
    <location>
        <begin position="7"/>
        <end position="29"/>
    </location>
</feature>
<evidence type="ECO:0000313" key="2">
    <source>
        <dbReference type="EMBL" id="NBG88181.1"/>
    </source>
</evidence>
<gene>
    <name evidence="2" type="ORF">ISALK_06665</name>
</gene>
<reference evidence="2 3" key="1">
    <citation type="submission" date="2019-04" db="EMBL/GenBank/DDBJ databases">
        <title>Isachenkonia alkalipeptolytica gen. nov. sp. nov. a new anaerobic, alkiliphilic organothrophic bacterium capable to reduce synthesized ferrihydrite isolated from a soda lake.</title>
        <authorList>
            <person name="Toshchakov S.V."/>
            <person name="Zavarzina D.G."/>
            <person name="Zhilina T.N."/>
            <person name="Kostrikina N.A."/>
            <person name="Kublanov I.V."/>
        </authorList>
    </citation>
    <scope>NUCLEOTIDE SEQUENCE [LARGE SCALE GENOMIC DNA]</scope>
    <source>
        <strain evidence="2 3">Z-1701</strain>
    </source>
</reference>
<proteinExistence type="predicted"/>
<dbReference type="RefSeq" id="WP_160720453.1">
    <property type="nucleotide sequence ID" value="NZ_SUMG01000006.1"/>
</dbReference>
<organism evidence="2 3">
    <name type="scientific">Isachenkonia alkalipeptolytica</name>
    <dbReference type="NCBI Taxonomy" id="2565777"/>
    <lineage>
        <taxon>Bacteria</taxon>
        <taxon>Bacillati</taxon>
        <taxon>Bacillota</taxon>
        <taxon>Clostridia</taxon>
        <taxon>Eubacteriales</taxon>
        <taxon>Clostridiaceae</taxon>
        <taxon>Isachenkonia</taxon>
    </lineage>
</organism>
<feature type="transmembrane region" description="Helical" evidence="1">
    <location>
        <begin position="69"/>
        <end position="95"/>
    </location>
</feature>
<keyword evidence="3" id="KW-1185">Reference proteome</keyword>
<comment type="caution">
    <text evidence="2">The sequence shown here is derived from an EMBL/GenBank/DDBJ whole genome shotgun (WGS) entry which is preliminary data.</text>
</comment>
<name>A0AA44BF35_9CLOT</name>
<keyword evidence="1" id="KW-1133">Transmembrane helix</keyword>
<accession>A0AA44BF35</accession>
<protein>
    <recommendedName>
        <fullName evidence="4">DUF4064 domain-containing protein</fullName>
    </recommendedName>
</protein>
<sequence length="113" mass="11818">MQKTGGIIAMVAGAIVVVIAFATLIFGGGIDWEALTLVEDIGWGGLFFSFLVIIFGTMAITARDKIIGILLILSAILAAILGGLFVAVFMVIALIGGVMATMEMKNKEENRAA</sequence>
<evidence type="ECO:0000313" key="3">
    <source>
        <dbReference type="Proteomes" id="UP000449710"/>
    </source>
</evidence>
<dbReference type="EMBL" id="SUMG01000006">
    <property type="protein sequence ID" value="NBG88181.1"/>
    <property type="molecule type" value="Genomic_DNA"/>
</dbReference>
<dbReference type="Proteomes" id="UP000449710">
    <property type="component" value="Unassembled WGS sequence"/>
</dbReference>
<dbReference type="AlphaFoldDB" id="A0AA44BF35"/>
<evidence type="ECO:0008006" key="4">
    <source>
        <dbReference type="Google" id="ProtNLM"/>
    </source>
</evidence>
<keyword evidence="1" id="KW-0472">Membrane</keyword>
<feature type="transmembrane region" description="Helical" evidence="1">
    <location>
        <begin position="41"/>
        <end position="62"/>
    </location>
</feature>
<evidence type="ECO:0000256" key="1">
    <source>
        <dbReference type="SAM" id="Phobius"/>
    </source>
</evidence>
<keyword evidence="1" id="KW-0812">Transmembrane</keyword>